<protein>
    <submittedName>
        <fullName evidence="2">DUF4446 family protein</fullName>
    </submittedName>
</protein>
<gene>
    <name evidence="2" type="ORF">O3V59_10115</name>
</gene>
<organism evidence="2 3">
    <name type="scientific">Brevibacillus thermoruber</name>
    <dbReference type="NCBI Taxonomy" id="33942"/>
    <lineage>
        <taxon>Bacteria</taxon>
        <taxon>Bacillati</taxon>
        <taxon>Bacillota</taxon>
        <taxon>Bacilli</taxon>
        <taxon>Bacillales</taxon>
        <taxon>Paenibacillaceae</taxon>
        <taxon>Brevibacillus</taxon>
    </lineage>
</organism>
<evidence type="ECO:0000313" key="2">
    <source>
        <dbReference type="EMBL" id="MDA5108717.1"/>
    </source>
</evidence>
<dbReference type="InterPro" id="IPR027981">
    <property type="entry name" value="DUF4446"/>
</dbReference>
<accession>A0A9X3TQN8</accession>
<dbReference type="EMBL" id="JAPYYP010000010">
    <property type="protein sequence ID" value="MDA5108717.1"/>
    <property type="molecule type" value="Genomic_DNA"/>
</dbReference>
<evidence type="ECO:0000256" key="1">
    <source>
        <dbReference type="SAM" id="Phobius"/>
    </source>
</evidence>
<keyword evidence="1" id="KW-1133">Transmembrane helix</keyword>
<sequence length="174" mass="19347">MEPLLSLTAGTPLLLLAVLAFNVLLLVLCIMQSVRIKRLRKSLNRLLAGTGGANLEEGMYRLMDEVDEVKKRQDDQQFTLNRLSQRVAGQCANVALVRYNAFGDLGSDLSFSLAIVDDAQNGVVVTSIYGRDESRMYAKPVERGESPYHLSEEERTAIRKAMNNSAGRLDEKSR</sequence>
<keyword evidence="1" id="KW-0812">Transmembrane</keyword>
<dbReference type="Proteomes" id="UP001151071">
    <property type="component" value="Unassembled WGS sequence"/>
</dbReference>
<comment type="caution">
    <text evidence="2">The sequence shown here is derived from an EMBL/GenBank/DDBJ whole genome shotgun (WGS) entry which is preliminary data.</text>
</comment>
<dbReference type="Pfam" id="PF14584">
    <property type="entry name" value="DUF4446"/>
    <property type="match status" value="1"/>
</dbReference>
<reference evidence="2" key="1">
    <citation type="submission" date="2022-12" db="EMBL/GenBank/DDBJ databases">
        <title>Draft genome sequence of the thermophilic strain Brevibacillus thermoruber HT42, isolated from Los Humeros, Puebla, Mexico, with biotechnological potential.</title>
        <authorList>
            <person name="Lara Sanchez J."/>
            <person name="Solis Palacios R."/>
            <person name="Bustos Baena A.S."/>
            <person name="Ruz Baez A.E."/>
            <person name="Espinosa Luna G."/>
            <person name="Oliart Ros R.M."/>
        </authorList>
    </citation>
    <scope>NUCLEOTIDE SEQUENCE</scope>
    <source>
        <strain evidence="2">HT42</strain>
    </source>
</reference>
<dbReference type="RefSeq" id="WP_065066866.1">
    <property type="nucleotide sequence ID" value="NZ_JAPYYP010000010.1"/>
</dbReference>
<feature type="transmembrane region" description="Helical" evidence="1">
    <location>
        <begin position="12"/>
        <end position="31"/>
    </location>
</feature>
<keyword evidence="3" id="KW-1185">Reference proteome</keyword>
<proteinExistence type="predicted"/>
<evidence type="ECO:0000313" key="3">
    <source>
        <dbReference type="Proteomes" id="UP001151071"/>
    </source>
</evidence>
<name>A0A9X3TQN8_9BACL</name>
<keyword evidence="1" id="KW-0472">Membrane</keyword>
<dbReference type="AlphaFoldDB" id="A0A9X3TQN8"/>